<evidence type="ECO:0000313" key="2">
    <source>
        <dbReference type="Proteomes" id="UP000076727"/>
    </source>
</evidence>
<organism evidence="1 2">
    <name type="scientific">Daedalea quercina L-15889</name>
    <dbReference type="NCBI Taxonomy" id="1314783"/>
    <lineage>
        <taxon>Eukaryota</taxon>
        <taxon>Fungi</taxon>
        <taxon>Dikarya</taxon>
        <taxon>Basidiomycota</taxon>
        <taxon>Agaricomycotina</taxon>
        <taxon>Agaricomycetes</taxon>
        <taxon>Polyporales</taxon>
        <taxon>Fomitopsis</taxon>
    </lineage>
</organism>
<dbReference type="Proteomes" id="UP000076727">
    <property type="component" value="Unassembled WGS sequence"/>
</dbReference>
<reference evidence="1 2" key="1">
    <citation type="journal article" date="2016" name="Mol. Biol. Evol.">
        <title>Comparative Genomics of Early-Diverging Mushroom-Forming Fungi Provides Insights into the Origins of Lignocellulose Decay Capabilities.</title>
        <authorList>
            <person name="Nagy L.G."/>
            <person name="Riley R."/>
            <person name="Tritt A."/>
            <person name="Adam C."/>
            <person name="Daum C."/>
            <person name="Floudas D."/>
            <person name="Sun H."/>
            <person name="Yadav J.S."/>
            <person name="Pangilinan J."/>
            <person name="Larsson K.H."/>
            <person name="Matsuura K."/>
            <person name="Barry K."/>
            <person name="Labutti K."/>
            <person name="Kuo R."/>
            <person name="Ohm R.A."/>
            <person name="Bhattacharya S.S."/>
            <person name="Shirouzu T."/>
            <person name="Yoshinaga Y."/>
            <person name="Martin F.M."/>
            <person name="Grigoriev I.V."/>
            <person name="Hibbett D.S."/>
        </authorList>
    </citation>
    <scope>NUCLEOTIDE SEQUENCE [LARGE SCALE GENOMIC DNA]</scope>
    <source>
        <strain evidence="1 2">L-15889</strain>
    </source>
</reference>
<sequence>MPDRLEENTIYAALYRGDDGRYNWALILAQSASEGLKLHSTNIPNPTKWHYEQERYSLDEERKPLVLILAKLDVPHTHPVNLLQEIPLETPPSDLPKVQAFTRRIWFRQGIRRLSSAGLVQCPSVDALERKLVDPADGRSNLVALGIRPWKLHQELRSSR</sequence>
<proteinExistence type="predicted"/>
<protein>
    <submittedName>
        <fullName evidence="1">Uncharacterized protein</fullName>
    </submittedName>
</protein>
<accession>A0A165L4Y2</accession>
<keyword evidence="2" id="KW-1185">Reference proteome</keyword>
<dbReference type="EMBL" id="KV429149">
    <property type="protein sequence ID" value="KZT63948.1"/>
    <property type="molecule type" value="Genomic_DNA"/>
</dbReference>
<evidence type="ECO:0000313" key="1">
    <source>
        <dbReference type="EMBL" id="KZT63948.1"/>
    </source>
</evidence>
<name>A0A165L4Y2_9APHY</name>
<gene>
    <name evidence="1" type="ORF">DAEQUDRAFT_733290</name>
</gene>
<dbReference type="OrthoDB" id="3016366at2759"/>
<dbReference type="AlphaFoldDB" id="A0A165L4Y2"/>